<proteinExistence type="predicted"/>
<evidence type="ECO:0000313" key="2">
    <source>
        <dbReference type="Proteomes" id="UP000663720"/>
    </source>
</evidence>
<keyword evidence="2" id="KW-1185">Reference proteome</keyword>
<dbReference type="Proteomes" id="UP000663720">
    <property type="component" value="Chromosome"/>
</dbReference>
<sequence>MLKTLNNKIFLIFRIFKKNLELMAFNLHYEINQETYGGEL</sequence>
<reference evidence="1" key="1">
    <citation type="journal article" date="2021" name="Microb. Physiol.">
        <title>Proteogenomic Insights into the Physiology of Marine, Sulfate-Reducing, Filamentous Desulfonema limicola and Desulfonema magnum.</title>
        <authorList>
            <person name="Schnaars V."/>
            <person name="Wohlbrand L."/>
            <person name="Scheve S."/>
            <person name="Hinrichs C."/>
            <person name="Reinhardt R."/>
            <person name="Rabus R."/>
        </authorList>
    </citation>
    <scope>NUCLEOTIDE SEQUENCE</scope>
    <source>
        <strain evidence="1">5ac10</strain>
    </source>
</reference>
<gene>
    <name evidence="1" type="ORF">dnl_16190</name>
</gene>
<dbReference type="KEGG" id="dli:dnl_16190"/>
<organism evidence="1 2">
    <name type="scientific">Desulfonema limicola</name>
    <dbReference type="NCBI Taxonomy" id="45656"/>
    <lineage>
        <taxon>Bacteria</taxon>
        <taxon>Pseudomonadati</taxon>
        <taxon>Thermodesulfobacteriota</taxon>
        <taxon>Desulfobacteria</taxon>
        <taxon>Desulfobacterales</taxon>
        <taxon>Desulfococcaceae</taxon>
        <taxon>Desulfonema</taxon>
    </lineage>
</organism>
<name>A0A975B5V6_9BACT</name>
<protein>
    <submittedName>
        <fullName evidence="1">Uncharacterized protein</fullName>
    </submittedName>
</protein>
<dbReference type="EMBL" id="CP061799">
    <property type="protein sequence ID" value="QTA79353.1"/>
    <property type="molecule type" value="Genomic_DNA"/>
</dbReference>
<accession>A0A975B5V6</accession>
<dbReference type="AlphaFoldDB" id="A0A975B5V6"/>
<evidence type="ECO:0000313" key="1">
    <source>
        <dbReference type="EMBL" id="QTA79353.1"/>
    </source>
</evidence>